<dbReference type="Gene3D" id="3.30.1330.30">
    <property type="match status" value="1"/>
</dbReference>
<dbReference type="SUPFAM" id="SSF55315">
    <property type="entry name" value="L30e-like"/>
    <property type="match status" value="1"/>
</dbReference>
<accession>X1BIU3</accession>
<dbReference type="InterPro" id="IPR029064">
    <property type="entry name" value="Ribosomal_eL30-like_sf"/>
</dbReference>
<name>X1BIU3_9ZZZZ</name>
<dbReference type="InterPro" id="IPR005142">
    <property type="entry name" value="eRF1_3"/>
</dbReference>
<dbReference type="SUPFAM" id="SSF53137">
    <property type="entry name" value="Translational machinery components"/>
    <property type="match status" value="1"/>
</dbReference>
<dbReference type="InterPro" id="IPR041202">
    <property type="entry name" value="BaeRF_family10"/>
</dbReference>
<reference evidence="2" key="1">
    <citation type="journal article" date="2014" name="Front. Microbiol.">
        <title>High frequency of phylogenetically diverse reductive dehalogenase-homologous genes in deep subseafloor sedimentary metagenomes.</title>
        <authorList>
            <person name="Kawai M."/>
            <person name="Futagami T."/>
            <person name="Toyoda A."/>
            <person name="Takaki Y."/>
            <person name="Nishi S."/>
            <person name="Hori S."/>
            <person name="Arai W."/>
            <person name="Tsubouchi T."/>
            <person name="Morono Y."/>
            <person name="Uchiyama I."/>
            <person name="Ito T."/>
            <person name="Fujiyama A."/>
            <person name="Inagaki F."/>
            <person name="Takami H."/>
        </authorList>
    </citation>
    <scope>NUCLEOTIDE SEQUENCE</scope>
    <source>
        <strain evidence="2">Expedition CK06-06</strain>
    </source>
</reference>
<dbReference type="AlphaFoldDB" id="X1BIU3"/>
<dbReference type="Pfam" id="PF03465">
    <property type="entry name" value="eRF1_3"/>
    <property type="match status" value="1"/>
</dbReference>
<proteinExistence type="predicted"/>
<organism evidence="2">
    <name type="scientific">marine sediment metagenome</name>
    <dbReference type="NCBI Taxonomy" id="412755"/>
    <lineage>
        <taxon>unclassified sequences</taxon>
        <taxon>metagenomes</taxon>
        <taxon>ecological metagenomes</taxon>
    </lineage>
</organism>
<evidence type="ECO:0000313" key="2">
    <source>
        <dbReference type="EMBL" id="GAG94945.1"/>
    </source>
</evidence>
<sequence>QINNSLIVDTSPYIRPLARILDEWKSFSLVLLNTNQAKIFSVSLGLAKQQKNLSSDIMNKHKKGGWSQARFNRLRRGAIHDFYLEVKEYLEKIADEQIVLAGPGTAKIQFRDILSKNLQNRVIDTIDIDIDDEQKLLKTSIHLVSEQEKMESREAVEQLKKEILKDGLAVYGLDETLSAVKNGQVDLLIIEKDYKLKGCLCEHCQILKSGPIKDCPVCGGPVTEADVIEEILEFAERTDAKIEFTDDEEISKLGHIGGLLRYKS</sequence>
<dbReference type="Pfam" id="PF18854">
    <property type="entry name" value="baeRF_family10"/>
    <property type="match status" value="1"/>
</dbReference>
<feature type="domain" description="eRF1" evidence="1">
    <location>
        <begin position="151"/>
        <end position="263"/>
    </location>
</feature>
<feature type="non-terminal residue" evidence="2">
    <location>
        <position position="1"/>
    </location>
</feature>
<dbReference type="InterPro" id="IPR004403">
    <property type="entry name" value="Peptide_chain-rel_eRF1/aRF1"/>
</dbReference>
<comment type="caution">
    <text evidence="2">The sequence shown here is derived from an EMBL/GenBank/DDBJ whole genome shotgun (WGS) entry which is preliminary data.</text>
</comment>
<evidence type="ECO:0000259" key="1">
    <source>
        <dbReference type="Pfam" id="PF03465"/>
    </source>
</evidence>
<dbReference type="EMBL" id="BART01019684">
    <property type="protein sequence ID" value="GAG94945.1"/>
    <property type="molecule type" value="Genomic_DNA"/>
</dbReference>
<protein>
    <recommendedName>
        <fullName evidence="1">eRF1 domain-containing protein</fullName>
    </recommendedName>
</protein>
<dbReference type="GO" id="GO:0003747">
    <property type="term" value="F:translation release factor activity"/>
    <property type="evidence" value="ECO:0007669"/>
    <property type="project" value="InterPro"/>
</dbReference>
<dbReference type="Gene3D" id="3.30.420.60">
    <property type="entry name" value="eRF1 domain 2"/>
    <property type="match status" value="1"/>
</dbReference>
<dbReference type="InterPro" id="IPR042226">
    <property type="entry name" value="eFR1_2_sf"/>
</dbReference>
<gene>
    <name evidence="2" type="ORF">S01H4_36769</name>
</gene>
<dbReference type="PANTHER" id="PTHR10113">
    <property type="entry name" value="PEPTIDE CHAIN RELEASE FACTOR SUBUNIT 1"/>
    <property type="match status" value="1"/>
</dbReference>